<feature type="region of interest" description="Disordered" evidence="2">
    <location>
        <begin position="1248"/>
        <end position="1318"/>
    </location>
</feature>
<gene>
    <name evidence="3" type="ORF">CYCCA115_LOCUS15509</name>
</gene>
<feature type="region of interest" description="Disordered" evidence="2">
    <location>
        <begin position="581"/>
        <end position="617"/>
    </location>
</feature>
<protein>
    <submittedName>
        <fullName evidence="3">Uncharacterized protein</fullName>
    </submittedName>
</protein>
<feature type="compositionally biased region" description="Basic and acidic residues" evidence="2">
    <location>
        <begin position="1251"/>
        <end position="1284"/>
    </location>
</feature>
<evidence type="ECO:0000256" key="1">
    <source>
        <dbReference type="SAM" id="Coils"/>
    </source>
</evidence>
<feature type="compositionally biased region" description="Low complexity" evidence="2">
    <location>
        <begin position="198"/>
        <end position="212"/>
    </location>
</feature>
<feature type="region of interest" description="Disordered" evidence="2">
    <location>
        <begin position="343"/>
        <end position="370"/>
    </location>
</feature>
<feature type="coiled-coil region" evidence="1">
    <location>
        <begin position="42"/>
        <end position="76"/>
    </location>
</feature>
<dbReference type="Proteomes" id="UP001295423">
    <property type="component" value="Unassembled WGS sequence"/>
</dbReference>
<reference evidence="3" key="1">
    <citation type="submission" date="2023-08" db="EMBL/GenBank/DDBJ databases">
        <authorList>
            <person name="Audoor S."/>
            <person name="Bilcke G."/>
        </authorList>
    </citation>
    <scope>NUCLEOTIDE SEQUENCE</scope>
</reference>
<proteinExistence type="predicted"/>
<feature type="region of interest" description="Disordered" evidence="2">
    <location>
        <begin position="246"/>
        <end position="274"/>
    </location>
</feature>
<feature type="region of interest" description="Disordered" evidence="2">
    <location>
        <begin position="182"/>
        <end position="233"/>
    </location>
</feature>
<evidence type="ECO:0000256" key="2">
    <source>
        <dbReference type="SAM" id="MobiDB-lite"/>
    </source>
</evidence>
<keyword evidence="4" id="KW-1185">Reference proteome</keyword>
<feature type="region of interest" description="Disordered" evidence="2">
    <location>
        <begin position="442"/>
        <end position="461"/>
    </location>
</feature>
<feature type="coiled-coil region" evidence="1">
    <location>
        <begin position="113"/>
        <end position="161"/>
    </location>
</feature>
<dbReference type="EMBL" id="CAKOGP040001870">
    <property type="protein sequence ID" value="CAJ1954935.1"/>
    <property type="molecule type" value="Genomic_DNA"/>
</dbReference>
<feature type="compositionally biased region" description="Acidic residues" evidence="2">
    <location>
        <begin position="292"/>
        <end position="309"/>
    </location>
</feature>
<feature type="region of interest" description="Disordered" evidence="2">
    <location>
        <begin position="1"/>
        <end position="41"/>
    </location>
</feature>
<name>A0AAD2FWZ7_9STRA</name>
<sequence length="1318" mass="141472">MSAEESSASASATPTNELEKHHGDDDDGNHNDNNETENHKDIDFLQAKCSLLKNQLAFLRSQQKQKKEQRKKEKGEIVSTFKSMKGYIDNLERENKQFKALLAPSAGSEEDELMVLRQRLVSMTRENQQLKQRLLATETQKQALETQCTRLETQVSQSKTTEAQLRDQVSKYEQVVDRVPPPRISEMAGANNKTMPQSSSMSVMADASDAGSRSNTIDESMFGAGASADGAPHEEDMFGKVVDLTPITPKSRSTSGNTANKSTSSLSAFSSRGEDDTVFGVADRAELASIADLDDEDDSDDDNNDDNDNDNAKGQEWAGSIAADNISFRLEVMDDKKLVDQLPPGLLKGGAPKRGGGKRTGPSSVAALPDASVTSGGARLMDDNITVGDDNDNLFGKMVDQTPDLSTPYSFKKTGSSVSFRDHLEDDTVQGVTEKLEIESVARQDDEVSSHDDDGVTLDDDGTRDGMSLAGASHISFKLNVKEEKNLVDHVPLRRSNKPNHHRQRDASVMAVGDNYSISSLPNDDAITDGASGGRNAFGPIVDITPSLSAAPPLSTKSMATSVATQNSLFTDLNDDYRHGGDADTLGPASTVGDTDWDRDSLSTSMKESNNKHMVDHVPKRKRMPTDLSVRVYLDTNLDNISQVDTIAEDEEMEFGPIVDQTPFSATKSVISGSSTRSMSGQVSVAGSTMAVGGGDTTQDFYDLDTVQDTFMDTGTIASIQEEGDDSTTGEEEEEEGEEEKVGENMVDHVPSRRKMRSVDESIRVLVGANDDMSQVDTIAEDGILDDFGPIVDHTPHMVDVVAPSGGPRSVAASTAAVVDDNRTVGDDLESMALHTTVTAEITMGMSDGESFVPLAGEEEEEKHVVDHVPSEANHPKVVGGGSVRVLVDHAETLSQVDTVAEDERVTFGPIVDHTPAFSAARSVGRSVGASMISVGTNDDSTSIQDNTTVGFGIGGSVGGGDDTGNLDDNMAPAYRPSANEDKKLVDHVPQSSFPKSEDVSVVVQADPLDAVFEVDDETGDGNFKTDRYGPIVDQTPLMRPSASPSVGASMLTTTSDAAIDLRTDDGTWVSAGETIGEVNSRDTSQPLLESLEEMEDGPTEASQQFMVETVNSHDDSDDLTDDAYVRVPKADSTERLNDNDDGKQSIASDEDGGFDLKEIHNYAEELAAKASESKDNPFDIDNVVQSSPEKVKSDVQDYIASLALGTQKDLTTENRTDSVTGSVESSTHSVQEMQKYISDLSSLTTAAKGSNEDGAAKASSDPHKAETPKKKGDTSEPDARNEILDEIGTSKKQSVFGKLFRGNKKEEKESNQGGTWA</sequence>
<feature type="region of interest" description="Disordered" evidence="2">
    <location>
        <begin position="1016"/>
        <end position="1049"/>
    </location>
</feature>
<feature type="region of interest" description="Disordered" evidence="2">
    <location>
        <begin position="289"/>
        <end position="318"/>
    </location>
</feature>
<evidence type="ECO:0000313" key="3">
    <source>
        <dbReference type="EMBL" id="CAJ1954935.1"/>
    </source>
</evidence>
<organism evidence="3 4">
    <name type="scientific">Cylindrotheca closterium</name>
    <dbReference type="NCBI Taxonomy" id="2856"/>
    <lineage>
        <taxon>Eukaryota</taxon>
        <taxon>Sar</taxon>
        <taxon>Stramenopiles</taxon>
        <taxon>Ochrophyta</taxon>
        <taxon>Bacillariophyta</taxon>
        <taxon>Bacillariophyceae</taxon>
        <taxon>Bacillariophycidae</taxon>
        <taxon>Bacillariales</taxon>
        <taxon>Bacillariaceae</taxon>
        <taxon>Cylindrotheca</taxon>
    </lineage>
</organism>
<feature type="compositionally biased region" description="Basic and acidic residues" evidence="2">
    <location>
        <begin position="442"/>
        <end position="454"/>
    </location>
</feature>
<feature type="compositionally biased region" description="Low complexity" evidence="2">
    <location>
        <begin position="1"/>
        <end position="12"/>
    </location>
</feature>
<keyword evidence="1" id="KW-0175">Coiled coil</keyword>
<feature type="region of interest" description="Disordered" evidence="2">
    <location>
        <begin position="721"/>
        <end position="745"/>
    </location>
</feature>
<feature type="region of interest" description="Disordered" evidence="2">
    <location>
        <begin position="1130"/>
        <end position="1153"/>
    </location>
</feature>
<feature type="compositionally biased region" description="Acidic residues" evidence="2">
    <location>
        <begin position="722"/>
        <end position="739"/>
    </location>
</feature>
<accession>A0AAD2FWZ7</accession>
<feature type="compositionally biased region" description="Basic and acidic residues" evidence="2">
    <location>
        <begin position="1130"/>
        <end position="1144"/>
    </location>
</feature>
<feature type="compositionally biased region" description="Basic and acidic residues" evidence="2">
    <location>
        <begin position="17"/>
        <end position="41"/>
    </location>
</feature>
<feature type="compositionally biased region" description="Polar residues" evidence="2">
    <location>
        <begin position="248"/>
        <end position="270"/>
    </location>
</feature>
<evidence type="ECO:0000313" key="4">
    <source>
        <dbReference type="Proteomes" id="UP001295423"/>
    </source>
</evidence>
<comment type="caution">
    <text evidence="3">The sequence shown here is derived from an EMBL/GenBank/DDBJ whole genome shotgun (WGS) entry which is preliminary data.</text>
</comment>